<proteinExistence type="predicted"/>
<dbReference type="STRING" id="391595.RLO149_c027710"/>
<accession>F7ZFB0</accession>
<evidence type="ECO:0008006" key="4">
    <source>
        <dbReference type="Google" id="ProtNLM"/>
    </source>
</evidence>
<dbReference type="EMBL" id="CP002623">
    <property type="protein sequence ID" value="AEI94733.1"/>
    <property type="molecule type" value="Genomic_DNA"/>
</dbReference>
<feature type="chain" id="PRO_5003367316" description="Lipoprotein" evidence="1">
    <location>
        <begin position="22"/>
        <end position="202"/>
    </location>
</feature>
<dbReference type="Proteomes" id="UP000001353">
    <property type="component" value="Chromosome"/>
</dbReference>
<dbReference type="PROSITE" id="PS51257">
    <property type="entry name" value="PROKAR_LIPOPROTEIN"/>
    <property type="match status" value="1"/>
</dbReference>
<dbReference type="eggNOG" id="ENOG50315W2">
    <property type="taxonomic scope" value="Bacteria"/>
</dbReference>
<keyword evidence="3" id="KW-1185">Reference proteome</keyword>
<feature type="signal peptide" evidence="1">
    <location>
        <begin position="1"/>
        <end position="21"/>
    </location>
</feature>
<organism evidence="2 3">
    <name type="scientific">Roseobacter litoralis (strain ATCC 49566 / DSM 6996 / JCM 21268 / NBRC 15278 / OCh 149)</name>
    <dbReference type="NCBI Taxonomy" id="391595"/>
    <lineage>
        <taxon>Bacteria</taxon>
        <taxon>Pseudomonadati</taxon>
        <taxon>Pseudomonadota</taxon>
        <taxon>Alphaproteobacteria</taxon>
        <taxon>Rhodobacterales</taxon>
        <taxon>Roseobacteraceae</taxon>
        <taxon>Roseobacter</taxon>
    </lineage>
</organism>
<dbReference type="HOGENOM" id="CLU_1420495_0_0_5"/>
<sequence>MIRSARLTCVAVLLLTLAGCAGGSFNDATVEEAQAVAYVPRDAPKLTVFTVVNNRTGNGGHSALMVSGSQQVIFDPAGSFEHERIRERGDVLYGMSPGWVAAYKSAHARDTYHVVSQEIAVTPEQAERALALVQSNGAVGSAFCANATSSILRQVPGFEEISVTFFPVNLMDQIDKRDDVETSKYYENDAGDVLDGINAAPI</sequence>
<evidence type="ECO:0000313" key="2">
    <source>
        <dbReference type="EMBL" id="AEI94733.1"/>
    </source>
</evidence>
<keyword evidence="1" id="KW-0732">Signal</keyword>
<evidence type="ECO:0000256" key="1">
    <source>
        <dbReference type="SAM" id="SignalP"/>
    </source>
</evidence>
<dbReference type="RefSeq" id="WP_013962648.1">
    <property type="nucleotide sequence ID" value="NC_015730.1"/>
</dbReference>
<reference evidence="2 3" key="1">
    <citation type="journal article" date="2011" name="BMC Genomics">
        <title>Comparative genome analysis and genome-guided physiological analysis of Roseobacter litoralis.</title>
        <authorList>
            <person name="Kalhoefer D."/>
            <person name="Thole S."/>
            <person name="Voget S."/>
            <person name="Lehmann R."/>
            <person name="Liesegang H."/>
            <person name="Wollher A."/>
            <person name="Daniel R."/>
            <person name="Simon M."/>
            <person name="Brinkhoff T."/>
        </authorList>
    </citation>
    <scope>NUCLEOTIDE SEQUENCE [LARGE SCALE GENOMIC DNA]</scope>
    <source>
        <strain evidence="3">ATCC 49566 / DSM 6996 / JCM 21268 / NBRC 15278 / OCh 149</strain>
    </source>
</reference>
<protein>
    <recommendedName>
        <fullName evidence="4">Lipoprotein</fullName>
    </recommendedName>
</protein>
<dbReference type="KEGG" id="rli:RLO149_c027710"/>
<name>F7ZFB0_ROSLO</name>
<gene>
    <name evidence="2" type="ordered locus">RLO149_c027710</name>
</gene>
<evidence type="ECO:0000313" key="3">
    <source>
        <dbReference type="Proteomes" id="UP000001353"/>
    </source>
</evidence>
<dbReference type="AlphaFoldDB" id="F7ZFB0"/>